<keyword evidence="9" id="KW-0408">Iron</keyword>
<keyword evidence="4" id="KW-0997">Cell inner membrane</keyword>
<dbReference type="EMBL" id="JACHWY010000001">
    <property type="protein sequence ID" value="MBB3045767.1"/>
    <property type="molecule type" value="Genomic_DNA"/>
</dbReference>
<proteinExistence type="inferred from homology"/>
<dbReference type="GO" id="GO:0046872">
    <property type="term" value="F:metal ion binding"/>
    <property type="evidence" value="ECO:0007669"/>
    <property type="project" value="UniProtKB-KW"/>
</dbReference>
<evidence type="ECO:0000256" key="11">
    <source>
        <dbReference type="ARBA" id="ARBA00023136"/>
    </source>
</evidence>
<evidence type="ECO:0000256" key="1">
    <source>
        <dbReference type="ARBA" id="ARBA00004429"/>
    </source>
</evidence>
<keyword evidence="15" id="KW-1185">Reference proteome</keyword>
<dbReference type="GO" id="GO:0004497">
    <property type="term" value="F:monooxygenase activity"/>
    <property type="evidence" value="ECO:0007669"/>
    <property type="project" value="UniProtKB-KW"/>
</dbReference>
<keyword evidence="7 12" id="KW-1133">Transmembrane helix</keyword>
<sequence>MTSEASIVSITDLTRRLRWLWLINAAVMPWVLLIGIIPAELTGNVAWLAIGYPIFYIGVPLLDRLLGQDPNNHSEEDVPALEADPYFKRALFFALVGSIAAWFTGIYYAAAADLSWLGLFALSIACMGFGGGLINLGHEMGHKRGRSDRAGASLALGIALLPHFNVEHNRGHHRAIATPDDHASSRLGENFYQFILREQPKTWIRGFSLEKERLNKLGKGFWSRDNEILPGIIIGALFISAVGLLFGAKILGFVLFASWLGHMNLSLANYIEHYGLLRKKDASGRYEPPRPQHSWNQNALISNLFTFQLQRHSDHHAHPSRSYQCLRHFEDVPQLPWGYYEMFLLAYIPPLWFRVMDKRVLEWAGGDLDKTNLHEPKRHYYQQLTEQFA</sequence>
<evidence type="ECO:0000256" key="3">
    <source>
        <dbReference type="ARBA" id="ARBA00022475"/>
    </source>
</evidence>
<name>A0A7W4Z483_9GAMM</name>
<keyword evidence="10 14" id="KW-0503">Monooxygenase</keyword>
<dbReference type="RefSeq" id="WP_183408496.1">
    <property type="nucleotide sequence ID" value="NZ_JACHWY010000001.1"/>
</dbReference>
<dbReference type="InterPro" id="IPR005804">
    <property type="entry name" value="FA_desaturase_dom"/>
</dbReference>
<evidence type="ECO:0000259" key="13">
    <source>
        <dbReference type="Pfam" id="PF00487"/>
    </source>
</evidence>
<comment type="subcellular location">
    <subcellularLocation>
        <location evidence="1">Cell inner membrane</location>
        <topology evidence="1">Multi-pass membrane protein</topology>
    </subcellularLocation>
</comment>
<keyword evidence="11 12" id="KW-0472">Membrane</keyword>
<dbReference type="GO" id="GO:0005886">
    <property type="term" value="C:plasma membrane"/>
    <property type="evidence" value="ECO:0007669"/>
    <property type="project" value="UniProtKB-SubCell"/>
</dbReference>
<evidence type="ECO:0000256" key="9">
    <source>
        <dbReference type="ARBA" id="ARBA00023004"/>
    </source>
</evidence>
<feature type="transmembrane region" description="Helical" evidence="12">
    <location>
        <begin position="228"/>
        <end position="260"/>
    </location>
</feature>
<feature type="transmembrane region" description="Helical" evidence="12">
    <location>
        <begin position="116"/>
        <end position="136"/>
    </location>
</feature>
<evidence type="ECO:0000256" key="2">
    <source>
        <dbReference type="ARBA" id="ARBA00010823"/>
    </source>
</evidence>
<organism evidence="14 15">
    <name type="scientific">Litorivivens lipolytica</name>
    <dbReference type="NCBI Taxonomy" id="1524264"/>
    <lineage>
        <taxon>Bacteria</taxon>
        <taxon>Pseudomonadati</taxon>
        <taxon>Pseudomonadota</taxon>
        <taxon>Gammaproteobacteria</taxon>
        <taxon>Litorivivens</taxon>
    </lineage>
</organism>
<feature type="transmembrane region" description="Helical" evidence="12">
    <location>
        <begin position="90"/>
        <end position="110"/>
    </location>
</feature>
<keyword evidence="6" id="KW-0479">Metal-binding</keyword>
<evidence type="ECO:0000256" key="7">
    <source>
        <dbReference type="ARBA" id="ARBA00022989"/>
    </source>
</evidence>
<evidence type="ECO:0000256" key="8">
    <source>
        <dbReference type="ARBA" id="ARBA00023002"/>
    </source>
</evidence>
<evidence type="ECO:0000256" key="10">
    <source>
        <dbReference type="ARBA" id="ARBA00023033"/>
    </source>
</evidence>
<comment type="caution">
    <text evidence="14">The sequence shown here is derived from an EMBL/GenBank/DDBJ whole genome shotgun (WGS) entry which is preliminary data.</text>
</comment>
<dbReference type="EC" id="1.14.15.3" evidence="14"/>
<feature type="transmembrane region" description="Helical" evidence="12">
    <location>
        <begin position="45"/>
        <end position="62"/>
    </location>
</feature>
<evidence type="ECO:0000256" key="4">
    <source>
        <dbReference type="ARBA" id="ARBA00022519"/>
    </source>
</evidence>
<protein>
    <submittedName>
        <fullName evidence="14">Alkane 1-monooxygenase</fullName>
        <ecNumber evidence="14">1.14.15.3</ecNumber>
    </submittedName>
</protein>
<gene>
    <name evidence="14" type="ORF">FHR99_000003</name>
</gene>
<dbReference type="GO" id="GO:0006629">
    <property type="term" value="P:lipid metabolic process"/>
    <property type="evidence" value="ECO:0007669"/>
    <property type="project" value="InterPro"/>
</dbReference>
<reference evidence="14 15" key="1">
    <citation type="submission" date="2020-08" db="EMBL/GenBank/DDBJ databases">
        <title>Genomic Encyclopedia of Type Strains, Phase III (KMG-III): the genomes of soil and plant-associated and newly described type strains.</title>
        <authorList>
            <person name="Whitman W."/>
        </authorList>
    </citation>
    <scope>NUCLEOTIDE SEQUENCE [LARGE SCALE GENOMIC DNA]</scope>
    <source>
        <strain evidence="14 15">CECT 8654</strain>
    </source>
</reference>
<evidence type="ECO:0000313" key="14">
    <source>
        <dbReference type="EMBL" id="MBB3045767.1"/>
    </source>
</evidence>
<comment type="similarity">
    <text evidence="2">Belongs to the fatty acid desaturase type 1 family. AlkB subfamily.</text>
</comment>
<dbReference type="PANTHER" id="PTHR38674:SF1">
    <property type="entry name" value="ALKANE 1-MONOOXYGENASE 1"/>
    <property type="match status" value="1"/>
</dbReference>
<dbReference type="Proteomes" id="UP000537130">
    <property type="component" value="Unassembled WGS sequence"/>
</dbReference>
<feature type="domain" description="Fatty acid desaturase" evidence="13">
    <location>
        <begin position="115"/>
        <end position="330"/>
    </location>
</feature>
<keyword evidence="3" id="KW-1003">Cell membrane</keyword>
<dbReference type="AlphaFoldDB" id="A0A7W4Z483"/>
<feature type="transmembrane region" description="Helical" evidence="12">
    <location>
        <begin position="19"/>
        <end position="39"/>
    </location>
</feature>
<evidence type="ECO:0000256" key="12">
    <source>
        <dbReference type="SAM" id="Phobius"/>
    </source>
</evidence>
<keyword evidence="5 12" id="KW-0812">Transmembrane</keyword>
<dbReference type="InterPro" id="IPR033885">
    <property type="entry name" value="AlkB/XylM"/>
</dbReference>
<accession>A0A7W4Z483</accession>
<evidence type="ECO:0000256" key="6">
    <source>
        <dbReference type="ARBA" id="ARBA00022723"/>
    </source>
</evidence>
<evidence type="ECO:0000256" key="5">
    <source>
        <dbReference type="ARBA" id="ARBA00022692"/>
    </source>
</evidence>
<dbReference type="Pfam" id="PF00487">
    <property type="entry name" value="FA_desaturase"/>
    <property type="match status" value="1"/>
</dbReference>
<dbReference type="CDD" id="cd03512">
    <property type="entry name" value="Alkane-hydroxylase"/>
    <property type="match status" value="1"/>
</dbReference>
<evidence type="ECO:0000313" key="15">
    <source>
        <dbReference type="Proteomes" id="UP000537130"/>
    </source>
</evidence>
<dbReference type="PANTHER" id="PTHR38674">
    <property type="entry name" value="ALKANE 1-MONOOXYGENASE 1"/>
    <property type="match status" value="1"/>
</dbReference>
<keyword evidence="8 14" id="KW-0560">Oxidoreductase</keyword>